<keyword evidence="1" id="KW-0863">Zinc-finger</keyword>
<gene>
    <name evidence="5" type="ORF">DAPPUDRAFT_107539</name>
</gene>
<evidence type="ECO:0000256" key="3">
    <source>
        <dbReference type="SAM" id="MobiDB-lite"/>
    </source>
</evidence>
<evidence type="ECO:0000313" key="6">
    <source>
        <dbReference type="Proteomes" id="UP000000305"/>
    </source>
</evidence>
<dbReference type="HOGENOM" id="CLU_802300_0_0_1"/>
<feature type="region of interest" description="Disordered" evidence="3">
    <location>
        <begin position="326"/>
        <end position="346"/>
    </location>
</feature>
<keyword evidence="6" id="KW-1185">Reference proteome</keyword>
<proteinExistence type="predicted"/>
<feature type="compositionally biased region" description="Basic and acidic residues" evidence="3">
    <location>
        <begin position="326"/>
        <end position="339"/>
    </location>
</feature>
<dbReference type="Proteomes" id="UP000000305">
    <property type="component" value="Unassembled WGS sequence"/>
</dbReference>
<dbReference type="SUPFAM" id="SSF57756">
    <property type="entry name" value="Retrovirus zinc finger-like domains"/>
    <property type="match status" value="1"/>
</dbReference>
<accession>E9GXG1</accession>
<keyword evidence="2" id="KW-0175">Coiled coil</keyword>
<feature type="domain" description="CCHC-type" evidence="4">
    <location>
        <begin position="169"/>
        <end position="185"/>
    </location>
</feature>
<dbReference type="EMBL" id="GL732572">
    <property type="protein sequence ID" value="EFX75860.1"/>
    <property type="molecule type" value="Genomic_DNA"/>
</dbReference>
<dbReference type="InParanoid" id="E9GXG1"/>
<organism evidence="5 6">
    <name type="scientific">Daphnia pulex</name>
    <name type="common">Water flea</name>
    <dbReference type="NCBI Taxonomy" id="6669"/>
    <lineage>
        <taxon>Eukaryota</taxon>
        <taxon>Metazoa</taxon>
        <taxon>Ecdysozoa</taxon>
        <taxon>Arthropoda</taxon>
        <taxon>Crustacea</taxon>
        <taxon>Branchiopoda</taxon>
        <taxon>Diplostraca</taxon>
        <taxon>Cladocera</taxon>
        <taxon>Anomopoda</taxon>
        <taxon>Daphniidae</taxon>
        <taxon>Daphnia</taxon>
    </lineage>
</organism>
<name>E9GXG1_DAPPU</name>
<evidence type="ECO:0000256" key="1">
    <source>
        <dbReference type="PROSITE-ProRule" id="PRU00047"/>
    </source>
</evidence>
<keyword evidence="1" id="KW-0862">Zinc</keyword>
<protein>
    <recommendedName>
        <fullName evidence="4">CCHC-type domain-containing protein</fullName>
    </recommendedName>
</protein>
<evidence type="ECO:0000259" key="4">
    <source>
        <dbReference type="PROSITE" id="PS50158"/>
    </source>
</evidence>
<dbReference type="GO" id="GO:0008270">
    <property type="term" value="F:zinc ion binding"/>
    <property type="evidence" value="ECO:0007669"/>
    <property type="project" value="UniProtKB-KW"/>
</dbReference>
<sequence length="346" mass="38822">MDLNALNAALAALAANQQQQQQQLQLQQKQMPQQQNFLTALTNRLLAVPAPFQPVVPPVPAVVVQAVLDVDVKYSRSTGESIQDWLQMANRKMCRRWLTPLTDAELVPYLIRDLYHPEMRSVLMGNPPVSVNALLIEVRRIEGIIESLESSPDDKMTAGKTDGKLTRKKCYNCNDFCHFSRDCPRQNLRGNRPRPENERETTLRDRVDHKHCSSPNNLIEWKPNHRSGHLQSGDAKSYDLGRGQSSFNIQIPLKNLRSLDGNVLAVVGETSLIVRCSGETINLKQVLVMENAAHPVVLGMDWIGKAGAVIYAEDEKPVMNVSKNCKEKMRSPSVNREKEEVDGDDA</sequence>
<dbReference type="GO" id="GO:0003676">
    <property type="term" value="F:nucleic acid binding"/>
    <property type="evidence" value="ECO:0007669"/>
    <property type="project" value="InterPro"/>
</dbReference>
<dbReference type="InterPro" id="IPR001878">
    <property type="entry name" value="Znf_CCHC"/>
</dbReference>
<evidence type="ECO:0000313" key="5">
    <source>
        <dbReference type="EMBL" id="EFX75860.1"/>
    </source>
</evidence>
<dbReference type="KEGG" id="dpx:DAPPUDRAFT_107539"/>
<feature type="coiled-coil region" evidence="2">
    <location>
        <begin position="3"/>
        <end position="30"/>
    </location>
</feature>
<dbReference type="PROSITE" id="PS50158">
    <property type="entry name" value="ZF_CCHC"/>
    <property type="match status" value="1"/>
</dbReference>
<reference evidence="5 6" key="1">
    <citation type="journal article" date="2011" name="Science">
        <title>The ecoresponsive genome of Daphnia pulex.</title>
        <authorList>
            <person name="Colbourne J.K."/>
            <person name="Pfrender M.E."/>
            <person name="Gilbert D."/>
            <person name="Thomas W.K."/>
            <person name="Tucker A."/>
            <person name="Oakley T.H."/>
            <person name="Tokishita S."/>
            <person name="Aerts A."/>
            <person name="Arnold G.J."/>
            <person name="Basu M.K."/>
            <person name="Bauer D.J."/>
            <person name="Caceres C.E."/>
            <person name="Carmel L."/>
            <person name="Casola C."/>
            <person name="Choi J.H."/>
            <person name="Detter J.C."/>
            <person name="Dong Q."/>
            <person name="Dusheyko S."/>
            <person name="Eads B.D."/>
            <person name="Frohlich T."/>
            <person name="Geiler-Samerotte K.A."/>
            <person name="Gerlach D."/>
            <person name="Hatcher P."/>
            <person name="Jogdeo S."/>
            <person name="Krijgsveld J."/>
            <person name="Kriventseva E.V."/>
            <person name="Kultz D."/>
            <person name="Laforsch C."/>
            <person name="Lindquist E."/>
            <person name="Lopez J."/>
            <person name="Manak J.R."/>
            <person name="Muller J."/>
            <person name="Pangilinan J."/>
            <person name="Patwardhan R.P."/>
            <person name="Pitluck S."/>
            <person name="Pritham E.J."/>
            <person name="Rechtsteiner A."/>
            <person name="Rho M."/>
            <person name="Rogozin I.B."/>
            <person name="Sakarya O."/>
            <person name="Salamov A."/>
            <person name="Schaack S."/>
            <person name="Shapiro H."/>
            <person name="Shiga Y."/>
            <person name="Skalitzky C."/>
            <person name="Smith Z."/>
            <person name="Souvorov A."/>
            <person name="Sung W."/>
            <person name="Tang Z."/>
            <person name="Tsuchiya D."/>
            <person name="Tu H."/>
            <person name="Vos H."/>
            <person name="Wang M."/>
            <person name="Wolf Y.I."/>
            <person name="Yamagata H."/>
            <person name="Yamada T."/>
            <person name="Ye Y."/>
            <person name="Shaw J.R."/>
            <person name="Andrews J."/>
            <person name="Crease T.J."/>
            <person name="Tang H."/>
            <person name="Lucas S.M."/>
            <person name="Robertson H.M."/>
            <person name="Bork P."/>
            <person name="Koonin E.V."/>
            <person name="Zdobnov E.M."/>
            <person name="Grigoriev I.V."/>
            <person name="Lynch M."/>
            <person name="Boore J.L."/>
        </authorList>
    </citation>
    <scope>NUCLEOTIDE SEQUENCE [LARGE SCALE GENOMIC DNA]</scope>
</reference>
<evidence type="ECO:0000256" key="2">
    <source>
        <dbReference type="SAM" id="Coils"/>
    </source>
</evidence>
<dbReference type="AlphaFoldDB" id="E9GXG1"/>
<dbReference type="Gene3D" id="4.10.60.10">
    <property type="entry name" value="Zinc finger, CCHC-type"/>
    <property type="match status" value="1"/>
</dbReference>
<dbReference type="InterPro" id="IPR036875">
    <property type="entry name" value="Znf_CCHC_sf"/>
</dbReference>
<keyword evidence="1" id="KW-0479">Metal-binding</keyword>